<proteinExistence type="predicted"/>
<accession>A0AAV4S3A5</accession>
<sequence length="334" mass="39489">MKVYFPPSLLNISLSKVAVSICYAKDLNYLMAGFQYRHKCDHGETRDLIQSVVEKGNEIIFALQIPKSLKETLTGVFKATVLDINIWFSEHEFFLHIYFDILSSFHWNAEGSINRLKTAQALIQRNEASDILLLTLAATYCLEVDLERLWVNVVISERDQSMVESYFYELEYQWSSYWLQKFHYVPLTRESRIHWPLIKNEGQLLHILRSFDSDCDRRNRLIATAKENSENINMMRSCLSHLDESDLKEVFEKKRDAYEFIKKFLNWPFQTSFIPMVNQLWSYLSNRDINELLLLITFQIRQGLGDFNYVDLLEEFWDQCPAHLKEGIQKPLLN</sequence>
<dbReference type="EMBL" id="BPLQ01007202">
    <property type="protein sequence ID" value="GIY28648.1"/>
    <property type="molecule type" value="Genomic_DNA"/>
</dbReference>
<reference evidence="1 2" key="1">
    <citation type="submission" date="2021-06" db="EMBL/GenBank/DDBJ databases">
        <title>Caerostris darwini draft genome.</title>
        <authorList>
            <person name="Kono N."/>
            <person name="Arakawa K."/>
        </authorList>
    </citation>
    <scope>NUCLEOTIDE SEQUENCE [LARGE SCALE GENOMIC DNA]</scope>
</reference>
<dbReference type="AlphaFoldDB" id="A0AAV4S3A5"/>
<evidence type="ECO:0000313" key="1">
    <source>
        <dbReference type="EMBL" id="GIY28648.1"/>
    </source>
</evidence>
<gene>
    <name evidence="1" type="primary">AVEN_46861_1</name>
    <name evidence="1" type="ORF">CDAR_15411</name>
</gene>
<protein>
    <submittedName>
        <fullName evidence="1">Uncharacterized protein</fullName>
    </submittedName>
</protein>
<keyword evidence="2" id="KW-1185">Reference proteome</keyword>
<comment type="caution">
    <text evidence="1">The sequence shown here is derived from an EMBL/GenBank/DDBJ whole genome shotgun (WGS) entry which is preliminary data.</text>
</comment>
<dbReference type="Proteomes" id="UP001054837">
    <property type="component" value="Unassembled WGS sequence"/>
</dbReference>
<organism evidence="1 2">
    <name type="scientific">Caerostris darwini</name>
    <dbReference type="NCBI Taxonomy" id="1538125"/>
    <lineage>
        <taxon>Eukaryota</taxon>
        <taxon>Metazoa</taxon>
        <taxon>Ecdysozoa</taxon>
        <taxon>Arthropoda</taxon>
        <taxon>Chelicerata</taxon>
        <taxon>Arachnida</taxon>
        <taxon>Araneae</taxon>
        <taxon>Araneomorphae</taxon>
        <taxon>Entelegynae</taxon>
        <taxon>Araneoidea</taxon>
        <taxon>Araneidae</taxon>
        <taxon>Caerostris</taxon>
    </lineage>
</organism>
<name>A0AAV4S3A5_9ARAC</name>
<evidence type="ECO:0000313" key="2">
    <source>
        <dbReference type="Proteomes" id="UP001054837"/>
    </source>
</evidence>